<dbReference type="HAMAP" id="MF_00158">
    <property type="entry name" value="PanC"/>
    <property type="match status" value="1"/>
</dbReference>
<feature type="binding site" evidence="8">
    <location>
        <position position="61"/>
    </location>
    <ligand>
        <name>beta-alanine</name>
        <dbReference type="ChEBI" id="CHEBI:57966"/>
    </ligand>
</feature>
<dbReference type="InterPro" id="IPR004821">
    <property type="entry name" value="Cyt_trans-like"/>
</dbReference>
<dbReference type="RefSeq" id="WP_059744581.1">
    <property type="nucleotide sequence ID" value="NZ_JBOZOX010000016.1"/>
</dbReference>
<evidence type="ECO:0000256" key="5">
    <source>
        <dbReference type="ARBA" id="ARBA00022741"/>
    </source>
</evidence>
<name>A0A106C281_SHEFR</name>
<evidence type="ECO:0000256" key="6">
    <source>
        <dbReference type="ARBA" id="ARBA00022840"/>
    </source>
</evidence>
<gene>
    <name evidence="8" type="primary">panC</name>
    <name evidence="9" type="ORF">AWJ07_11335</name>
</gene>
<evidence type="ECO:0000256" key="1">
    <source>
        <dbReference type="ARBA" id="ARBA00004990"/>
    </source>
</evidence>
<feature type="active site" description="Proton donor" evidence="8">
    <location>
        <position position="37"/>
    </location>
</feature>
<comment type="caution">
    <text evidence="9">The sequence shown here is derived from an EMBL/GenBank/DDBJ whole genome shotgun (WGS) entry which is preliminary data.</text>
</comment>
<feature type="binding site" evidence="8">
    <location>
        <position position="155"/>
    </location>
    <ligand>
        <name>(R)-pantoate</name>
        <dbReference type="ChEBI" id="CHEBI:15980"/>
    </ligand>
</feature>
<comment type="miscellaneous">
    <text evidence="8">The reaction proceeds by a bi uni uni bi ping pong mechanism.</text>
</comment>
<dbReference type="Gene3D" id="3.40.50.620">
    <property type="entry name" value="HUPs"/>
    <property type="match status" value="1"/>
</dbReference>
<keyword evidence="8" id="KW-0963">Cytoplasm</keyword>
<evidence type="ECO:0000256" key="8">
    <source>
        <dbReference type="HAMAP-Rule" id="MF_00158"/>
    </source>
</evidence>
<dbReference type="Proteomes" id="UP000055702">
    <property type="component" value="Unassembled WGS sequence"/>
</dbReference>
<evidence type="ECO:0000256" key="2">
    <source>
        <dbReference type="ARBA" id="ARBA00009256"/>
    </source>
</evidence>
<dbReference type="EC" id="6.3.2.1" evidence="8"/>
<dbReference type="PANTHER" id="PTHR21299:SF1">
    <property type="entry name" value="PANTOATE--BETA-ALANINE LIGASE"/>
    <property type="match status" value="1"/>
</dbReference>
<comment type="subcellular location">
    <subcellularLocation>
        <location evidence="8">Cytoplasm</location>
    </subcellularLocation>
</comment>
<evidence type="ECO:0000256" key="3">
    <source>
        <dbReference type="ARBA" id="ARBA00022598"/>
    </source>
</evidence>
<dbReference type="GO" id="GO:0005829">
    <property type="term" value="C:cytosol"/>
    <property type="evidence" value="ECO:0007669"/>
    <property type="project" value="TreeGrafter"/>
</dbReference>
<dbReference type="GO" id="GO:0015940">
    <property type="term" value="P:pantothenate biosynthetic process"/>
    <property type="evidence" value="ECO:0007669"/>
    <property type="project" value="UniProtKB-UniRule"/>
</dbReference>
<dbReference type="InterPro" id="IPR014729">
    <property type="entry name" value="Rossmann-like_a/b/a_fold"/>
</dbReference>
<comment type="similarity">
    <text evidence="2 8">Belongs to the pantothenate synthetase family.</text>
</comment>
<comment type="pathway">
    <text evidence="1 8">Cofactor biosynthesis; (R)-pantothenate biosynthesis; (R)-pantothenate from (R)-pantoate and beta-alanine: step 1/1.</text>
</comment>
<evidence type="ECO:0000313" key="10">
    <source>
        <dbReference type="Proteomes" id="UP000055702"/>
    </source>
</evidence>
<dbReference type="EMBL" id="LRDC01000002">
    <property type="protein sequence ID" value="KVX02897.1"/>
    <property type="molecule type" value="Genomic_DNA"/>
</dbReference>
<evidence type="ECO:0000256" key="4">
    <source>
        <dbReference type="ARBA" id="ARBA00022655"/>
    </source>
</evidence>
<organism evidence="9">
    <name type="scientific">Shewanella frigidimarina</name>
    <dbReference type="NCBI Taxonomy" id="56812"/>
    <lineage>
        <taxon>Bacteria</taxon>
        <taxon>Pseudomonadati</taxon>
        <taxon>Pseudomonadota</taxon>
        <taxon>Gammaproteobacteria</taxon>
        <taxon>Alteromonadales</taxon>
        <taxon>Shewanellaceae</taxon>
        <taxon>Shewanella</taxon>
    </lineage>
</organism>
<protein>
    <recommendedName>
        <fullName evidence="8">Pantothenate synthetase</fullName>
        <shortName evidence="8">PS</shortName>
        <ecNumber evidence="8">6.3.2.1</ecNumber>
    </recommendedName>
    <alternativeName>
        <fullName evidence="8">Pantoate--beta-alanine ligase</fullName>
    </alternativeName>
    <alternativeName>
        <fullName evidence="8">Pantoate-activating enzyme</fullName>
    </alternativeName>
</protein>
<comment type="catalytic activity">
    <reaction evidence="7 8">
        <text>(R)-pantoate + beta-alanine + ATP = (R)-pantothenate + AMP + diphosphate + H(+)</text>
        <dbReference type="Rhea" id="RHEA:10912"/>
        <dbReference type="ChEBI" id="CHEBI:15378"/>
        <dbReference type="ChEBI" id="CHEBI:15980"/>
        <dbReference type="ChEBI" id="CHEBI:29032"/>
        <dbReference type="ChEBI" id="CHEBI:30616"/>
        <dbReference type="ChEBI" id="CHEBI:33019"/>
        <dbReference type="ChEBI" id="CHEBI:57966"/>
        <dbReference type="ChEBI" id="CHEBI:456215"/>
        <dbReference type="EC" id="6.3.2.1"/>
    </reaction>
</comment>
<keyword evidence="6 8" id="KW-0067">ATP-binding</keyword>
<dbReference type="GO" id="GO:0005524">
    <property type="term" value="F:ATP binding"/>
    <property type="evidence" value="ECO:0007669"/>
    <property type="project" value="UniProtKB-KW"/>
</dbReference>
<dbReference type="Pfam" id="PF02569">
    <property type="entry name" value="Pantoate_ligase"/>
    <property type="match status" value="1"/>
</dbReference>
<sequence>MITTSAISTIREHVKTWHSKGETVAFVPTMGNLHQGHITLVNEAKKRADHVVVSIFVNPMQFSANEDLDGYPRTLAQDSDKLMLAGTEILFTPTPEIIYPKGLAQQTYIEVPEIGDELCGASRPGHFRGVATIVAKLFNIVQPDIALFGRKDFQQLMIIKTMVEDLSMPIDVIGVETIREQSGLAMSSRNGYLTIEEKHSAATLKQALDSIVNAIQRGEATQQAITTAKKLLITAGFTPDYLEVRNANTLRQVTVADSELVVIGAAYLGKARLIDNVSFSRHSS</sequence>
<dbReference type="PANTHER" id="PTHR21299">
    <property type="entry name" value="CYTIDYLATE KINASE/PANTOATE-BETA-ALANINE LIGASE"/>
    <property type="match status" value="1"/>
</dbReference>
<keyword evidence="4 8" id="KW-0566">Pantothenate biosynthesis</keyword>
<feature type="binding site" evidence="8">
    <location>
        <position position="61"/>
    </location>
    <ligand>
        <name>(R)-pantoate</name>
        <dbReference type="ChEBI" id="CHEBI:15980"/>
    </ligand>
</feature>
<dbReference type="AlphaFoldDB" id="A0A106C281"/>
<comment type="function">
    <text evidence="8">Catalyzes the condensation of pantoate with beta-alanine in an ATP-dependent reaction via a pantoyl-adenylate intermediate.</text>
</comment>
<reference evidence="9 10" key="1">
    <citation type="submission" date="2016-01" db="EMBL/GenBank/DDBJ databases">
        <title>Draft genome of the antarctic isolate Shewanella frigidimarina Ag06-30.</title>
        <authorList>
            <person name="Parmeciano Di Noto G."/>
            <person name="Vazquez S."/>
            <person name="Mac Cormack W."/>
            <person name="Iriarte A."/>
            <person name="Quiroga C."/>
        </authorList>
    </citation>
    <scope>NUCLEOTIDE SEQUENCE [LARGE SCALE GENOMIC DNA]</scope>
    <source>
        <strain evidence="9 10">Ag06-30</strain>
    </source>
</reference>
<evidence type="ECO:0000313" key="9">
    <source>
        <dbReference type="EMBL" id="KVX02897.1"/>
    </source>
</evidence>
<dbReference type="UniPathway" id="UPA00028">
    <property type="reaction ID" value="UER00005"/>
</dbReference>
<feature type="binding site" evidence="8">
    <location>
        <begin position="149"/>
        <end position="152"/>
    </location>
    <ligand>
        <name>ATP</name>
        <dbReference type="ChEBI" id="CHEBI:30616"/>
    </ligand>
</feature>
<dbReference type="NCBIfam" id="TIGR00018">
    <property type="entry name" value="panC"/>
    <property type="match status" value="1"/>
</dbReference>
<dbReference type="Gene3D" id="3.30.1300.10">
    <property type="entry name" value="Pantoate-beta-alanine ligase, C-terminal domain"/>
    <property type="match status" value="1"/>
</dbReference>
<proteinExistence type="inferred from homology"/>
<dbReference type="GO" id="GO:0004592">
    <property type="term" value="F:pantoate-beta-alanine ligase activity"/>
    <property type="evidence" value="ECO:0007669"/>
    <property type="project" value="UniProtKB-UniRule"/>
</dbReference>
<comment type="subunit">
    <text evidence="8">Homodimer.</text>
</comment>
<feature type="binding site" evidence="8">
    <location>
        <begin position="30"/>
        <end position="37"/>
    </location>
    <ligand>
        <name>ATP</name>
        <dbReference type="ChEBI" id="CHEBI:30616"/>
    </ligand>
</feature>
<dbReference type="FunFam" id="3.40.50.620:FF:000013">
    <property type="entry name" value="Pantothenate synthetase"/>
    <property type="match status" value="1"/>
</dbReference>
<evidence type="ECO:0000256" key="7">
    <source>
        <dbReference type="ARBA" id="ARBA00048258"/>
    </source>
</evidence>
<dbReference type="CDD" id="cd00560">
    <property type="entry name" value="PanC"/>
    <property type="match status" value="1"/>
</dbReference>
<keyword evidence="3 8" id="KW-0436">Ligase</keyword>
<keyword evidence="5 8" id="KW-0547">Nucleotide-binding</keyword>
<accession>A0A106C281</accession>
<dbReference type="NCBIfam" id="TIGR00125">
    <property type="entry name" value="cyt_tran_rel"/>
    <property type="match status" value="1"/>
</dbReference>
<dbReference type="SUPFAM" id="SSF52374">
    <property type="entry name" value="Nucleotidylyl transferase"/>
    <property type="match status" value="1"/>
</dbReference>
<feature type="binding site" evidence="8">
    <location>
        <begin position="186"/>
        <end position="189"/>
    </location>
    <ligand>
        <name>ATP</name>
        <dbReference type="ChEBI" id="CHEBI:30616"/>
    </ligand>
</feature>
<dbReference type="InterPro" id="IPR003721">
    <property type="entry name" value="Pantoate_ligase"/>
</dbReference>
<dbReference type="InterPro" id="IPR042176">
    <property type="entry name" value="Pantoate_ligase_C"/>
</dbReference>
<feature type="binding site" evidence="8">
    <location>
        <position position="178"/>
    </location>
    <ligand>
        <name>ATP</name>
        <dbReference type="ChEBI" id="CHEBI:30616"/>
    </ligand>
</feature>